<reference evidence="1 3" key="2">
    <citation type="journal article" date="2012" name="J. Bacteriol.">
        <title>Genome Sequence of Janibacter hoylei MTCC8307, Isolated from the Stratospheric Air.</title>
        <authorList>
            <person name="Pawar S.P."/>
            <person name="Dhotre D.P."/>
            <person name="Shetty S.A."/>
            <person name="Chowdhury S.P."/>
            <person name="Chaudhari B.L."/>
            <person name="Shouche Y.S."/>
        </authorList>
    </citation>
    <scope>NUCLEOTIDE SEQUENCE [LARGE SCALE GENOMIC DNA]</scope>
    <source>
        <strain evidence="1 3">PVAS-1</strain>
    </source>
</reference>
<reference evidence="2 4" key="1">
    <citation type="journal article" date="2009" name="Int. J. Syst. Evol. Microbiol.">
        <title>Janibacter hoylei sp. nov., Bacillus isronensis sp. nov. and Bacillus aryabhattai sp. nov., isolated from cryotubes used for collecting air from the upper atmosphere.</title>
        <authorList>
            <person name="Shivaji S."/>
            <person name="Chaturvedi P."/>
            <person name="Begum Z."/>
            <person name="Pindi P.K."/>
            <person name="Manorama R."/>
            <person name="Padmanaban D.A."/>
            <person name="Shouche Y.S."/>
            <person name="Pawar S."/>
            <person name="Vaishampayan P."/>
            <person name="Dutt C.B."/>
            <person name="Datta G.N."/>
            <person name="Manchanda R.K."/>
            <person name="Rao U.R."/>
            <person name="Bhargava P.M."/>
            <person name="Narlikar J.V."/>
        </authorList>
    </citation>
    <scope>NUCLEOTIDE SEQUENCE [LARGE SCALE GENOMIC DNA]</scope>
    <source>
        <strain evidence="2 4">PVAS-1</strain>
    </source>
</reference>
<name>K1ERY2_9MICO</name>
<comment type="caution">
    <text evidence="1">The sequence shown here is derived from an EMBL/GenBank/DDBJ whole genome shotgun (WGS) entry which is preliminary data.</text>
</comment>
<accession>K1ERY2</accession>
<dbReference type="STRING" id="1210046.B277_04819"/>
<dbReference type="OrthoDB" id="5465469at2"/>
<organism evidence="1 3">
    <name type="scientific">Janibacter hoylei PVAS-1</name>
    <dbReference type="NCBI Taxonomy" id="1210046"/>
    <lineage>
        <taxon>Bacteria</taxon>
        <taxon>Bacillati</taxon>
        <taxon>Actinomycetota</taxon>
        <taxon>Actinomycetes</taxon>
        <taxon>Micrococcales</taxon>
        <taxon>Intrasporangiaceae</taxon>
        <taxon>Janibacter</taxon>
    </lineage>
</organism>
<dbReference type="Proteomes" id="UP000004474">
    <property type="component" value="Unassembled WGS sequence"/>
</dbReference>
<evidence type="ECO:0000313" key="3">
    <source>
        <dbReference type="Proteomes" id="UP000004474"/>
    </source>
</evidence>
<dbReference type="Proteomes" id="UP000288711">
    <property type="component" value="Unassembled WGS sequence"/>
</dbReference>
<evidence type="ECO:0000313" key="4">
    <source>
        <dbReference type="Proteomes" id="UP000288711"/>
    </source>
</evidence>
<dbReference type="RefSeq" id="WP_007925686.1">
    <property type="nucleotide sequence ID" value="NZ_ALWX01000017.1"/>
</dbReference>
<gene>
    <name evidence="1" type="ORF">B277_04819</name>
    <name evidence="2" type="ORF">CWN80_04865</name>
</gene>
<dbReference type="SUPFAM" id="SSF53448">
    <property type="entry name" value="Nucleotide-diphospho-sugar transferases"/>
    <property type="match status" value="1"/>
</dbReference>
<dbReference type="AlphaFoldDB" id="K1ERY2"/>
<dbReference type="PATRIC" id="fig|1210046.3.peg.934"/>
<evidence type="ECO:0008006" key="5">
    <source>
        <dbReference type="Google" id="ProtNLM"/>
    </source>
</evidence>
<evidence type="ECO:0000313" key="1">
    <source>
        <dbReference type="EMBL" id="EKA61958.1"/>
    </source>
</evidence>
<keyword evidence="4" id="KW-1185">Reference proteome</keyword>
<dbReference type="EMBL" id="ALWX01000017">
    <property type="protein sequence ID" value="EKA61958.1"/>
    <property type="molecule type" value="Genomic_DNA"/>
</dbReference>
<evidence type="ECO:0000313" key="2">
    <source>
        <dbReference type="EMBL" id="RWU84481.1"/>
    </source>
</evidence>
<dbReference type="InterPro" id="IPR029044">
    <property type="entry name" value="Nucleotide-diphossugar_trans"/>
</dbReference>
<reference evidence="2" key="3">
    <citation type="submission" date="2017-11" db="EMBL/GenBank/DDBJ databases">
        <authorList>
            <person name="Seuylemezian A."/>
            <person name="Cooper K."/>
            <person name="Vaishampayan P."/>
        </authorList>
    </citation>
    <scope>NUCLEOTIDE SEQUENCE</scope>
    <source>
        <strain evidence="2">PVAS-1</strain>
    </source>
</reference>
<dbReference type="eggNOG" id="COG1216">
    <property type="taxonomic scope" value="Bacteria"/>
</dbReference>
<sequence>MHIDPSRAGRAKAIMKAALIARYRLVNLMSRRRVLGDCPMDVSVTSYGDRLGIVAYVIESLAAGSVRPRRMILWVDDPAFETSDYPMLERLVARGLEIKRCTDYGPHKKYYPYCADPREGDGPLVTADDDVFYPRDWLATLWSAHLATPDLLLGHRAISINVEADVIQPYATWGRATTTQPDHRTFVTGVGGVVYPPALIGHLRSHGEEFLEIAPRADDVWINSIAARHGIRTRWTGDRLTAWSFPRSQDNALHHENATGGGNDPQVARAYVGRALAAVQDDARS</sequence>
<protein>
    <recommendedName>
        <fullName evidence="5">Glycosyltransferase</fullName>
    </recommendedName>
</protein>
<proteinExistence type="predicted"/>
<dbReference type="EMBL" id="PIPF01000004">
    <property type="protein sequence ID" value="RWU84481.1"/>
    <property type="molecule type" value="Genomic_DNA"/>
</dbReference>